<feature type="non-terminal residue" evidence="2">
    <location>
        <position position="1"/>
    </location>
</feature>
<evidence type="ECO:0000256" key="1">
    <source>
        <dbReference type="SAM" id="MobiDB-lite"/>
    </source>
</evidence>
<feature type="compositionally biased region" description="Basic and acidic residues" evidence="1">
    <location>
        <begin position="221"/>
        <end position="230"/>
    </location>
</feature>
<feature type="compositionally biased region" description="Basic residues" evidence="1">
    <location>
        <begin position="45"/>
        <end position="56"/>
    </location>
</feature>
<feature type="compositionally biased region" description="Basic residues" evidence="1">
    <location>
        <begin position="258"/>
        <end position="272"/>
    </location>
</feature>
<name>A0A6J4NIG1_9PSEU</name>
<feature type="compositionally biased region" description="Basic residues" evidence="1">
    <location>
        <begin position="175"/>
        <end position="191"/>
    </location>
</feature>
<feature type="non-terminal residue" evidence="2">
    <location>
        <position position="515"/>
    </location>
</feature>
<sequence>ARPPARPRRPAEDRAALRPRARRRRPRVVLPAGERAARVLGRGRAALRRHRTRRAGARLDPARAGRQPVQRLVRAVRGPRGRGGPAGRPDRRRQGQHRGRGRADDERLAHGRGVHPAARRHRRRPDDRRGRHDHRQGRLRGPLLLRRLAHLPHRSGAQPLGRGALGGRLVVRQRGAGRGRDRRRRHRRRPGRLGAHPQRLHRHRRAQADLGPGALHRRVPHRADDRPRRPDHPHRGRRRAGARRHRRAGRARPAPAPRPRRRRPRRRARPRHRGDADRRRHRGVRAAQLRAGRVRRGARRGRRAARRRAPRRGRVDPVAPARREGLGRHRHRGRGRADGGGQRLRHELEGPLRPRGDRALRPGVARGRQPVLRDRQARDAGRAVRHRHLPGHALRDGAEPRPRAARGLRRGALALRRAGHADAAGAGHRPPAARRTARGGHRPRPGDDHEHLRHRRHRPPRLLRARGPGRRAAHRDDDHREAVGRQHGAARRTHLRAGRRGLPGPRDRGRGAPPV</sequence>
<feature type="compositionally biased region" description="Low complexity" evidence="1">
    <location>
        <begin position="154"/>
        <end position="174"/>
    </location>
</feature>
<dbReference type="EMBL" id="CADCUS010000067">
    <property type="protein sequence ID" value="CAA9383822.1"/>
    <property type="molecule type" value="Genomic_DNA"/>
</dbReference>
<feature type="region of interest" description="Disordered" evidence="1">
    <location>
        <begin position="1"/>
        <end position="405"/>
    </location>
</feature>
<reference evidence="2" key="1">
    <citation type="submission" date="2020-02" db="EMBL/GenBank/DDBJ databases">
        <authorList>
            <person name="Meier V. D."/>
        </authorList>
    </citation>
    <scope>NUCLEOTIDE SEQUENCE</scope>
    <source>
        <strain evidence="2">AVDCRST_MAG66</strain>
    </source>
</reference>
<feature type="compositionally biased region" description="Basic residues" evidence="1">
    <location>
        <begin position="17"/>
        <end position="27"/>
    </location>
</feature>
<feature type="compositionally biased region" description="Basic residues" evidence="1">
    <location>
        <begin position="488"/>
        <end position="499"/>
    </location>
</feature>
<feature type="compositionally biased region" description="Basic and acidic residues" evidence="1">
    <location>
        <begin position="474"/>
        <end position="484"/>
    </location>
</feature>
<feature type="compositionally biased region" description="Basic residues" evidence="1">
    <location>
        <begin position="431"/>
        <end position="443"/>
    </location>
</feature>
<protein>
    <submittedName>
        <fullName evidence="2">Amidase clustered with urea ABC transporter and nitrile hydratase functions</fullName>
    </submittedName>
</protein>
<feature type="compositionally biased region" description="Basic residues" evidence="1">
    <location>
        <begin position="452"/>
        <end position="473"/>
    </location>
</feature>
<feature type="compositionally biased region" description="Low complexity" evidence="1">
    <location>
        <begin position="28"/>
        <end position="44"/>
    </location>
</feature>
<evidence type="ECO:0000313" key="2">
    <source>
        <dbReference type="EMBL" id="CAA9383822.1"/>
    </source>
</evidence>
<feature type="region of interest" description="Disordered" evidence="1">
    <location>
        <begin position="418"/>
        <end position="515"/>
    </location>
</feature>
<feature type="compositionally biased region" description="Basic and acidic residues" evidence="1">
    <location>
        <begin position="344"/>
        <end position="360"/>
    </location>
</feature>
<proteinExistence type="predicted"/>
<feature type="compositionally biased region" description="Basic and acidic residues" evidence="1">
    <location>
        <begin position="505"/>
        <end position="515"/>
    </location>
</feature>
<dbReference type="AlphaFoldDB" id="A0A6J4NIG1"/>
<feature type="compositionally biased region" description="Basic residues" evidence="1">
    <location>
        <begin position="231"/>
        <end position="250"/>
    </location>
</feature>
<organism evidence="2">
    <name type="scientific">uncultured Pseudonocardia sp</name>
    <dbReference type="NCBI Taxonomy" id="211455"/>
    <lineage>
        <taxon>Bacteria</taxon>
        <taxon>Bacillati</taxon>
        <taxon>Actinomycetota</taxon>
        <taxon>Actinomycetes</taxon>
        <taxon>Pseudonocardiales</taxon>
        <taxon>Pseudonocardiaceae</taxon>
        <taxon>Pseudonocardia</taxon>
        <taxon>environmental samples</taxon>
    </lineage>
</organism>
<accession>A0A6J4NIG1</accession>
<feature type="compositionally biased region" description="Low complexity" evidence="1">
    <location>
        <begin position="418"/>
        <end position="430"/>
    </location>
</feature>
<feature type="compositionally biased region" description="Basic and acidic residues" evidence="1">
    <location>
        <begin position="371"/>
        <end position="382"/>
    </location>
</feature>
<feature type="compositionally biased region" description="Basic residues" evidence="1">
    <location>
        <begin position="110"/>
        <end position="123"/>
    </location>
</feature>
<feature type="compositionally biased region" description="Basic residues" evidence="1">
    <location>
        <begin position="292"/>
        <end position="312"/>
    </location>
</feature>
<feature type="compositionally biased region" description="Basic and acidic residues" evidence="1">
    <location>
        <begin position="393"/>
        <end position="402"/>
    </location>
</feature>
<gene>
    <name evidence="2" type="ORF">AVDCRST_MAG66-504</name>
</gene>